<reference evidence="2 3" key="1">
    <citation type="submission" date="2015-02" db="EMBL/GenBank/DDBJ databases">
        <title>Improved understanding of the partial-nitritation anammox process through 23 genomes representing the majority of the microbial community.</title>
        <authorList>
            <person name="Speth D.R."/>
            <person name="In T Zandt M."/>
            <person name="Guerrero Cruz S."/>
            <person name="Jetten M.S."/>
            <person name="Dutilh B.E."/>
        </authorList>
    </citation>
    <scope>NUCLEOTIDE SEQUENCE [LARGE SCALE GENOMIC DNA]</scope>
    <source>
        <strain evidence="2">OLB20</strain>
    </source>
</reference>
<sequence>MQKTDRSPDDYISSLDEERKKDMAMLDTLIMKHAPAETERVMWEGVFWGGSEQSIIGYGEMSYQRSDRQTVNWFLLGLASQKNYITVFVNVVEDKKYLTETYKDRLGKAKTGKSSISFKSPDDINMSVLEELIAHVFRLNAEQD</sequence>
<organism evidence="2 3">
    <name type="scientific">candidate division WS6 bacterium OLB20</name>
    <dbReference type="NCBI Taxonomy" id="1617426"/>
    <lineage>
        <taxon>Bacteria</taxon>
        <taxon>Candidatus Dojkabacteria</taxon>
    </lineage>
</organism>
<dbReference type="SUPFAM" id="SSF159888">
    <property type="entry name" value="YdhG-like"/>
    <property type="match status" value="1"/>
</dbReference>
<dbReference type="InterPro" id="IPR014922">
    <property type="entry name" value="YdhG-like"/>
</dbReference>
<gene>
    <name evidence="2" type="ORF">TR69_WS6001001349</name>
</gene>
<evidence type="ECO:0000313" key="3">
    <source>
        <dbReference type="Proteomes" id="UP000070457"/>
    </source>
</evidence>
<dbReference type="STRING" id="1617426.TR69_WS6001001349"/>
<dbReference type="Pfam" id="PF08818">
    <property type="entry name" value="DUF1801"/>
    <property type="match status" value="1"/>
</dbReference>
<name>A0A136LWN0_9BACT</name>
<dbReference type="EMBL" id="JYNZ01000005">
    <property type="protein sequence ID" value="KXK26055.1"/>
    <property type="molecule type" value="Genomic_DNA"/>
</dbReference>
<evidence type="ECO:0000313" key="2">
    <source>
        <dbReference type="EMBL" id="KXK26055.1"/>
    </source>
</evidence>
<accession>A0A136LWN0</accession>
<dbReference type="Proteomes" id="UP000070457">
    <property type="component" value="Unassembled WGS sequence"/>
</dbReference>
<proteinExistence type="predicted"/>
<feature type="domain" description="YdhG-like" evidence="1">
    <location>
        <begin position="19"/>
        <end position="135"/>
    </location>
</feature>
<protein>
    <recommendedName>
        <fullName evidence="1">YdhG-like domain-containing protein</fullName>
    </recommendedName>
</protein>
<dbReference type="Gene3D" id="3.90.1150.200">
    <property type="match status" value="1"/>
</dbReference>
<evidence type="ECO:0000259" key="1">
    <source>
        <dbReference type="Pfam" id="PF08818"/>
    </source>
</evidence>
<comment type="caution">
    <text evidence="2">The sequence shown here is derived from an EMBL/GenBank/DDBJ whole genome shotgun (WGS) entry which is preliminary data.</text>
</comment>
<dbReference type="AlphaFoldDB" id="A0A136LWN0"/>